<proteinExistence type="inferred from homology"/>
<dbReference type="SUPFAM" id="SSF56112">
    <property type="entry name" value="Protein kinase-like (PK-like)"/>
    <property type="match status" value="1"/>
</dbReference>
<dbReference type="GO" id="GO:0000226">
    <property type="term" value="P:microtubule cytoskeleton organization"/>
    <property type="evidence" value="ECO:0007669"/>
    <property type="project" value="TreeGrafter"/>
</dbReference>
<evidence type="ECO:0000256" key="7">
    <source>
        <dbReference type="ARBA" id="ARBA00022723"/>
    </source>
</evidence>
<comment type="catalytic activity">
    <reaction evidence="12">
        <text>L-threonyl-[protein] + ATP = O-phospho-L-threonyl-[protein] + ADP + H(+)</text>
        <dbReference type="Rhea" id="RHEA:46608"/>
        <dbReference type="Rhea" id="RHEA-COMP:11060"/>
        <dbReference type="Rhea" id="RHEA-COMP:11605"/>
        <dbReference type="ChEBI" id="CHEBI:15378"/>
        <dbReference type="ChEBI" id="CHEBI:30013"/>
        <dbReference type="ChEBI" id="CHEBI:30616"/>
        <dbReference type="ChEBI" id="CHEBI:61977"/>
        <dbReference type="ChEBI" id="CHEBI:456216"/>
        <dbReference type="EC" id="2.7.11.1"/>
    </reaction>
</comment>
<dbReference type="Gene3D" id="1.10.510.10">
    <property type="entry name" value="Transferase(Phosphotransferase) domain 1"/>
    <property type="match status" value="1"/>
</dbReference>
<feature type="domain" description="Protein kinase" evidence="20">
    <location>
        <begin position="88"/>
        <end position="339"/>
    </location>
</feature>
<evidence type="ECO:0000256" key="9">
    <source>
        <dbReference type="ARBA" id="ARBA00022777"/>
    </source>
</evidence>
<evidence type="ECO:0000256" key="18">
    <source>
        <dbReference type="SAM" id="MobiDB-lite"/>
    </source>
</evidence>
<dbReference type="InterPro" id="IPR017441">
    <property type="entry name" value="Protein_kinase_ATP_BS"/>
</dbReference>
<evidence type="ECO:0000256" key="15">
    <source>
        <dbReference type="ARBA" id="ARBA00080118"/>
    </source>
</evidence>
<comment type="caution">
    <text evidence="21">The sequence shown here is derived from an EMBL/GenBank/DDBJ whole genome shotgun (WGS) entry which is preliminary data.</text>
</comment>
<keyword evidence="10 16" id="KW-0067">ATP-binding</keyword>
<dbReference type="PROSITE" id="PS00108">
    <property type="entry name" value="PROTEIN_KINASE_ST"/>
    <property type="match status" value="1"/>
</dbReference>
<evidence type="ECO:0000256" key="3">
    <source>
        <dbReference type="ARBA" id="ARBA00012513"/>
    </source>
</evidence>
<dbReference type="FunFam" id="1.10.510.10:FF:000346">
    <property type="entry name" value="Serine/threonine-protein kinase NIM1"/>
    <property type="match status" value="1"/>
</dbReference>
<evidence type="ECO:0000313" key="21">
    <source>
        <dbReference type="EMBL" id="ROL51543.1"/>
    </source>
</evidence>
<dbReference type="Pfam" id="PF00069">
    <property type="entry name" value="Pkinase"/>
    <property type="match status" value="1"/>
</dbReference>
<evidence type="ECO:0000256" key="17">
    <source>
        <dbReference type="RuleBase" id="RU000304"/>
    </source>
</evidence>
<evidence type="ECO:0000256" key="10">
    <source>
        <dbReference type="ARBA" id="ARBA00022840"/>
    </source>
</evidence>
<dbReference type="InterPro" id="IPR011009">
    <property type="entry name" value="Kinase-like_dom_sf"/>
</dbReference>
<evidence type="ECO:0000256" key="5">
    <source>
        <dbReference type="ARBA" id="ARBA00022553"/>
    </source>
</evidence>
<comment type="catalytic activity">
    <reaction evidence="13">
        <text>L-seryl-[protein] + ATP = O-phospho-L-seryl-[protein] + ADP + H(+)</text>
        <dbReference type="Rhea" id="RHEA:17989"/>
        <dbReference type="Rhea" id="RHEA-COMP:9863"/>
        <dbReference type="Rhea" id="RHEA-COMP:11604"/>
        <dbReference type="ChEBI" id="CHEBI:15378"/>
        <dbReference type="ChEBI" id="CHEBI:29999"/>
        <dbReference type="ChEBI" id="CHEBI:30616"/>
        <dbReference type="ChEBI" id="CHEBI:83421"/>
        <dbReference type="ChEBI" id="CHEBI:456216"/>
        <dbReference type="EC" id="2.7.11.1"/>
    </reaction>
</comment>
<comment type="cofactor">
    <cofactor evidence="1">
        <name>Mg(2+)</name>
        <dbReference type="ChEBI" id="CHEBI:18420"/>
    </cofactor>
</comment>
<dbReference type="GO" id="GO:0005737">
    <property type="term" value="C:cytoplasm"/>
    <property type="evidence" value="ECO:0007669"/>
    <property type="project" value="TreeGrafter"/>
</dbReference>
<feature type="region of interest" description="Disordered" evidence="18">
    <location>
        <begin position="37"/>
        <end position="57"/>
    </location>
</feature>
<dbReference type="PROSITE" id="PS50011">
    <property type="entry name" value="PROTEIN_KINASE_DOM"/>
    <property type="match status" value="1"/>
</dbReference>
<dbReference type="FunFam" id="3.30.200.20:FF:000003">
    <property type="entry name" value="Non-specific serine/threonine protein kinase"/>
    <property type="match status" value="1"/>
</dbReference>
<dbReference type="InterPro" id="IPR000719">
    <property type="entry name" value="Prot_kinase_dom"/>
</dbReference>
<dbReference type="EC" id="2.7.11.1" evidence="3"/>
<name>A0A3N0Z001_ANAGA</name>
<sequence>MTISIAGQVARQTMPSHRRELVPQLAWMEVGKITGEKKTRGQGLGRKPSSVCPEDNEEQTPFERAVYDLGHKQKLVDDLTFGRRIGFYELRGEIGNGNFSQVKLGIHDLTKDRVAVKILDKLRLDKRSQRLFSSEILCMEKLSHPNIVRLYEVVETFRRLHLVMEYAPGGELFSRIATRGRLSDLETKLVFSQILSAVKHMHDNNIIHRDLKAENVFYTTTYCIKVGDFGFSTECKPTDILTTFCGSPPYAAPELFRDKGYIGPLVDIWALGILLYFMATATFPFNASSMRRLRFCILRGSFTIPTYVPDICQYVIKGALRLVPGDRISLSQIMSSTWLRGIEYPQPYPPALPTPAHLADPSRTLSSDEHSVKLALEELGITETHLRNNVVLDCRSPLTGIYRILLHRNQRSRSGESVEYTTLCSSNTRLGRRCWSHPTTIYRKEEQSAFCAIL</sequence>
<dbReference type="GO" id="GO:0050321">
    <property type="term" value="F:tau-protein kinase activity"/>
    <property type="evidence" value="ECO:0007669"/>
    <property type="project" value="TreeGrafter"/>
</dbReference>
<evidence type="ECO:0000256" key="12">
    <source>
        <dbReference type="ARBA" id="ARBA00047899"/>
    </source>
</evidence>
<feature type="binding site" evidence="16">
    <location>
        <position position="117"/>
    </location>
    <ligand>
        <name>ATP</name>
        <dbReference type="ChEBI" id="CHEBI:30616"/>
    </ligand>
</feature>
<keyword evidence="8 16" id="KW-0547">Nucleotide-binding</keyword>
<evidence type="ECO:0000256" key="13">
    <source>
        <dbReference type="ARBA" id="ARBA00048679"/>
    </source>
</evidence>
<keyword evidence="19" id="KW-0472">Membrane</keyword>
<evidence type="ECO:0000256" key="11">
    <source>
        <dbReference type="ARBA" id="ARBA00022842"/>
    </source>
</evidence>
<evidence type="ECO:0000256" key="6">
    <source>
        <dbReference type="ARBA" id="ARBA00022679"/>
    </source>
</evidence>
<feature type="transmembrane region" description="Helical" evidence="19">
    <location>
        <begin position="268"/>
        <end position="285"/>
    </location>
</feature>
<evidence type="ECO:0000256" key="16">
    <source>
        <dbReference type="PROSITE-ProRule" id="PRU10141"/>
    </source>
</evidence>
<dbReference type="Proteomes" id="UP000281406">
    <property type="component" value="Unassembled WGS sequence"/>
</dbReference>
<keyword evidence="7" id="KW-0479">Metal-binding</keyword>
<organism evidence="21 22">
    <name type="scientific">Anabarilius grahami</name>
    <name type="common">Kanglang fish</name>
    <name type="synonym">Barilius grahami</name>
    <dbReference type="NCBI Taxonomy" id="495550"/>
    <lineage>
        <taxon>Eukaryota</taxon>
        <taxon>Metazoa</taxon>
        <taxon>Chordata</taxon>
        <taxon>Craniata</taxon>
        <taxon>Vertebrata</taxon>
        <taxon>Euteleostomi</taxon>
        <taxon>Actinopterygii</taxon>
        <taxon>Neopterygii</taxon>
        <taxon>Teleostei</taxon>
        <taxon>Ostariophysi</taxon>
        <taxon>Cypriniformes</taxon>
        <taxon>Xenocyprididae</taxon>
        <taxon>Xenocypridinae</taxon>
        <taxon>Xenocypridinae incertae sedis</taxon>
        <taxon>Anabarilius</taxon>
    </lineage>
</organism>
<dbReference type="GO" id="GO:0035556">
    <property type="term" value="P:intracellular signal transduction"/>
    <property type="evidence" value="ECO:0007669"/>
    <property type="project" value="TreeGrafter"/>
</dbReference>
<reference evidence="21 22" key="1">
    <citation type="submission" date="2018-10" db="EMBL/GenBank/DDBJ databases">
        <title>Genome assembly for a Yunnan-Guizhou Plateau 3E fish, Anabarilius grahami (Regan), and its evolutionary and genetic applications.</title>
        <authorList>
            <person name="Jiang W."/>
        </authorList>
    </citation>
    <scope>NUCLEOTIDE SEQUENCE [LARGE SCALE GENOMIC DNA]</scope>
    <source>
        <strain evidence="21">AG-KIZ</strain>
        <tissue evidence="21">Muscle</tissue>
    </source>
</reference>
<keyword evidence="4 17" id="KW-0723">Serine/threonine-protein kinase</keyword>
<dbReference type="PANTHER" id="PTHR24346:SF29">
    <property type="entry name" value="SERINE_THREONINE-PROTEIN KINASE NIM1-LIKE"/>
    <property type="match status" value="1"/>
</dbReference>
<keyword evidence="19" id="KW-0812">Transmembrane</keyword>
<comment type="similarity">
    <text evidence="2">Belongs to the protein kinase superfamily. CAMK Ser/Thr protein kinase family.</text>
</comment>
<evidence type="ECO:0000256" key="19">
    <source>
        <dbReference type="SAM" id="Phobius"/>
    </source>
</evidence>
<keyword evidence="6" id="KW-0808">Transferase</keyword>
<gene>
    <name evidence="21" type="ORF">DPX16_3232</name>
</gene>
<dbReference type="PANTHER" id="PTHR24346">
    <property type="entry name" value="MAP/MICROTUBULE AFFINITY-REGULATING KINASE"/>
    <property type="match status" value="1"/>
</dbReference>
<dbReference type="GO" id="GO:0005524">
    <property type="term" value="F:ATP binding"/>
    <property type="evidence" value="ECO:0007669"/>
    <property type="project" value="UniProtKB-UniRule"/>
</dbReference>
<dbReference type="PROSITE" id="PS00107">
    <property type="entry name" value="PROTEIN_KINASE_ATP"/>
    <property type="match status" value="1"/>
</dbReference>
<keyword evidence="19" id="KW-1133">Transmembrane helix</keyword>
<dbReference type="EMBL" id="RJVU01018580">
    <property type="protein sequence ID" value="ROL51543.1"/>
    <property type="molecule type" value="Genomic_DNA"/>
</dbReference>
<accession>A0A3N0Z001</accession>
<dbReference type="InterPro" id="IPR008271">
    <property type="entry name" value="Ser/Thr_kinase_AS"/>
</dbReference>
<keyword evidence="9 21" id="KW-0418">Kinase</keyword>
<evidence type="ECO:0000313" key="22">
    <source>
        <dbReference type="Proteomes" id="UP000281406"/>
    </source>
</evidence>
<evidence type="ECO:0000259" key="20">
    <source>
        <dbReference type="PROSITE" id="PS50011"/>
    </source>
</evidence>
<dbReference type="AlphaFoldDB" id="A0A3N0Z001"/>
<dbReference type="GO" id="GO:0046872">
    <property type="term" value="F:metal ion binding"/>
    <property type="evidence" value="ECO:0007669"/>
    <property type="project" value="UniProtKB-KW"/>
</dbReference>
<evidence type="ECO:0000256" key="8">
    <source>
        <dbReference type="ARBA" id="ARBA00022741"/>
    </source>
</evidence>
<evidence type="ECO:0000256" key="14">
    <source>
        <dbReference type="ARBA" id="ARBA00069491"/>
    </source>
</evidence>
<dbReference type="OrthoDB" id="193931at2759"/>
<dbReference type="SMART" id="SM00220">
    <property type="entry name" value="S_TKc"/>
    <property type="match status" value="1"/>
</dbReference>
<evidence type="ECO:0000256" key="1">
    <source>
        <dbReference type="ARBA" id="ARBA00001946"/>
    </source>
</evidence>
<protein>
    <recommendedName>
        <fullName evidence="14">Serine/threonine-protein kinase NIM1</fullName>
        <ecNumber evidence="3">2.7.11.1</ecNumber>
    </recommendedName>
    <alternativeName>
        <fullName evidence="15">NIM1 serine/threonine-protein kinase</fullName>
    </alternativeName>
</protein>
<keyword evidence="5" id="KW-0597">Phosphoprotein</keyword>
<keyword evidence="22" id="KW-1185">Reference proteome</keyword>
<evidence type="ECO:0000256" key="4">
    <source>
        <dbReference type="ARBA" id="ARBA00022527"/>
    </source>
</evidence>
<keyword evidence="11" id="KW-0460">Magnesium</keyword>
<evidence type="ECO:0000256" key="2">
    <source>
        <dbReference type="ARBA" id="ARBA00006692"/>
    </source>
</evidence>